<dbReference type="PANTHER" id="PTHR48050">
    <property type="entry name" value="STEROL 3-BETA-GLUCOSYLTRANSFERASE"/>
    <property type="match status" value="1"/>
</dbReference>
<dbReference type="CDD" id="cd03784">
    <property type="entry name" value="GT1_Gtf-like"/>
    <property type="match status" value="1"/>
</dbReference>
<evidence type="ECO:0000256" key="1">
    <source>
        <dbReference type="ARBA" id="ARBA00022679"/>
    </source>
</evidence>
<evidence type="ECO:0000259" key="3">
    <source>
        <dbReference type="Pfam" id="PF06722"/>
    </source>
</evidence>
<dbReference type="InterPro" id="IPR002213">
    <property type="entry name" value="UDP_glucos_trans"/>
</dbReference>
<dbReference type="GO" id="GO:0005975">
    <property type="term" value="P:carbohydrate metabolic process"/>
    <property type="evidence" value="ECO:0007669"/>
    <property type="project" value="InterPro"/>
</dbReference>
<evidence type="ECO:0000259" key="2">
    <source>
        <dbReference type="Pfam" id="PF03033"/>
    </source>
</evidence>
<keyword evidence="1" id="KW-0808">Transferase</keyword>
<dbReference type="AlphaFoldDB" id="A0A1B8GIM9"/>
<feature type="domain" description="Glycosyltransferase family 28 N-terminal" evidence="2">
    <location>
        <begin position="84"/>
        <end position="231"/>
    </location>
</feature>
<dbReference type="GO" id="GO:0016906">
    <property type="term" value="F:sterol 3-beta-glucosyltransferase activity"/>
    <property type="evidence" value="ECO:0007669"/>
    <property type="project" value="UniProtKB-ARBA"/>
</dbReference>
<name>A0A1B8GIM9_9PEZI</name>
<evidence type="ECO:0000313" key="4">
    <source>
        <dbReference type="EMBL" id="OBT95691.1"/>
    </source>
</evidence>
<proteinExistence type="predicted"/>
<dbReference type="OrthoDB" id="5835829at2759"/>
<dbReference type="Gene3D" id="3.40.50.2000">
    <property type="entry name" value="Glycogen Phosphorylase B"/>
    <property type="match status" value="2"/>
</dbReference>
<keyword evidence="5" id="KW-1185">Reference proteome</keyword>
<reference evidence="4 5" key="1">
    <citation type="submission" date="2016-03" db="EMBL/GenBank/DDBJ databases">
        <title>Comparative genomics of Pseudogymnoascus destructans, the fungus causing white-nose syndrome of bats.</title>
        <authorList>
            <person name="Palmer J.M."/>
            <person name="Drees K.P."/>
            <person name="Foster J.T."/>
            <person name="Lindner D.L."/>
        </authorList>
    </citation>
    <scope>NUCLEOTIDE SEQUENCE [LARGE SCALE GENOMIC DNA]</scope>
    <source>
        <strain evidence="4 5">UAMH 10579</strain>
    </source>
</reference>
<dbReference type="SUPFAM" id="SSF53756">
    <property type="entry name" value="UDP-Glycosyltransferase/glycogen phosphorylase"/>
    <property type="match status" value="1"/>
</dbReference>
<dbReference type="GeneID" id="28839900"/>
<sequence length="792" mass="85759">MAKQMGLEDQDGAHGEDDAPPAYEEVVEEVLDATQVIDNGRIDVKLNSRLARTLSKLMVKSEEVSHAPPTYLPQPTKASVSLNIVIQVVGSRGDVQPFVALGNELQRSGHRVRLATHDTFKSFVTEADLEFFPIGGDPAALMAYMVRNPGLLPSMDALRSGEIQKKRAMMEEMMEGCWKACIEPDQDSGNPFVADAIIANPPSFAHVHCAEALGIPVHIMFTMPWTATEAFTHPLANIKTTNYDEKLTNRLSYAIVDCMMWQGLGDIVNSWRYRHHLTPVPFSEGPFLSDLLKIPTTYCWSPALVPKPLDWPDHIDVCGFFFRDAPKYSPPSDIDEFLHAGPAPVYIGFGSIVIDDPEAFTNLILEAVEAAGVRAIISKGWSKLGDTVTRVPKDVLFIGDCPHEWLFQHVAAVIHHGGAGTTACGLANACPTMIVPFFGDQPFWGAMVATAGVGPDPIPHKLLTAGNLGQGIKFCLSKDAVHAAKEVSARMYNESGVRTAVESFHRHLPTEALSCDLLPQYAAVWQTKLANKSLKLSKIAAEMLIAEHLILAKDLKVYQSKPIHIVTRRWDPITAGSSSTIGVYTGMVSGATGIFSKPFDEYKRSRKDGSSSSGAKVAGNMALASAKSVGRVNSSLFKGTMIDVPLAITEGLRATPKLYGESVPDHEPITGWKSGAKVAGKEFVEGVGGGLSGFFVKPYEAAKKDGTKGFFVGLGKGTLALHTKLGSSALGLFAYPSQGIYKSIYASTHGGTSKNIAIARREEGSYLLPRHEIDLRRLLEAWERCGGKYAGT</sequence>
<dbReference type="EMBL" id="KV460233">
    <property type="protein sequence ID" value="OBT95691.1"/>
    <property type="molecule type" value="Genomic_DNA"/>
</dbReference>
<organism evidence="4 5">
    <name type="scientific">Pseudogymnoascus verrucosus</name>
    <dbReference type="NCBI Taxonomy" id="342668"/>
    <lineage>
        <taxon>Eukaryota</taxon>
        <taxon>Fungi</taxon>
        <taxon>Dikarya</taxon>
        <taxon>Ascomycota</taxon>
        <taxon>Pezizomycotina</taxon>
        <taxon>Leotiomycetes</taxon>
        <taxon>Thelebolales</taxon>
        <taxon>Thelebolaceae</taxon>
        <taxon>Pseudogymnoascus</taxon>
    </lineage>
</organism>
<dbReference type="Pfam" id="PF03033">
    <property type="entry name" value="Glyco_transf_28"/>
    <property type="match status" value="1"/>
</dbReference>
<accession>A0A1B8GIM9</accession>
<dbReference type="STRING" id="342668.A0A1B8GIM9"/>
<dbReference type="InterPro" id="IPR050426">
    <property type="entry name" value="Glycosyltransferase_28"/>
</dbReference>
<gene>
    <name evidence="4" type="ORF">VE01_06514</name>
</gene>
<dbReference type="RefSeq" id="XP_018129424.1">
    <property type="nucleotide sequence ID" value="XM_018275959.2"/>
</dbReference>
<dbReference type="FunFam" id="3.40.50.2000:FF:000009">
    <property type="entry name" value="Sterol 3-beta-glucosyltransferase UGT80A2"/>
    <property type="match status" value="1"/>
</dbReference>
<dbReference type="Proteomes" id="UP000091956">
    <property type="component" value="Unassembled WGS sequence"/>
</dbReference>
<protein>
    <submittedName>
        <fullName evidence="4">Uncharacterized protein</fullName>
    </submittedName>
</protein>
<dbReference type="PANTHER" id="PTHR48050:SF27">
    <property type="entry name" value="GLUCOSYLTRANSFERASE, PUTATIVE (AFU_ORTHOLOGUE AFUA_7G04880)-RELATED"/>
    <property type="match status" value="1"/>
</dbReference>
<feature type="domain" description="Erythromycin biosynthesis protein CIII-like C-terminal" evidence="3">
    <location>
        <begin position="385"/>
        <end position="494"/>
    </location>
</feature>
<dbReference type="Pfam" id="PF06722">
    <property type="entry name" value="EryCIII-like_C"/>
    <property type="match status" value="1"/>
</dbReference>
<dbReference type="InterPro" id="IPR010610">
    <property type="entry name" value="EryCIII-like_C"/>
</dbReference>
<reference evidence="5" key="2">
    <citation type="journal article" date="2018" name="Nat. Commun.">
        <title>Extreme sensitivity to ultraviolet light in the fungal pathogen causing white-nose syndrome of bats.</title>
        <authorList>
            <person name="Palmer J.M."/>
            <person name="Drees K.P."/>
            <person name="Foster J.T."/>
            <person name="Lindner D.L."/>
        </authorList>
    </citation>
    <scope>NUCLEOTIDE SEQUENCE [LARGE SCALE GENOMIC DNA]</scope>
    <source>
        <strain evidence="5">UAMH 10579</strain>
    </source>
</reference>
<dbReference type="InterPro" id="IPR004276">
    <property type="entry name" value="GlycoTrans_28_N"/>
</dbReference>
<dbReference type="FunFam" id="3.40.50.2000:FF:000100">
    <property type="entry name" value="Glycosyltransferase family 1 protein"/>
    <property type="match status" value="1"/>
</dbReference>
<evidence type="ECO:0000313" key="5">
    <source>
        <dbReference type="Proteomes" id="UP000091956"/>
    </source>
</evidence>